<dbReference type="NCBIfam" id="TIGR01311">
    <property type="entry name" value="glycerol_kin"/>
    <property type="match status" value="1"/>
</dbReference>
<dbReference type="FunFam" id="3.30.420.40:FF:000007">
    <property type="entry name" value="Glycerol kinase"/>
    <property type="match status" value="1"/>
</dbReference>
<dbReference type="GO" id="GO:0004370">
    <property type="term" value="F:glycerol kinase activity"/>
    <property type="evidence" value="ECO:0007669"/>
    <property type="project" value="UniProtKB-UniRule"/>
</dbReference>
<dbReference type="AlphaFoldDB" id="A0A7Y9JK83"/>
<evidence type="ECO:0000313" key="14">
    <source>
        <dbReference type="EMBL" id="NYD52060.1"/>
    </source>
</evidence>
<feature type="domain" description="Carbohydrate kinase FGGY C-terminal" evidence="13">
    <location>
        <begin position="266"/>
        <end position="455"/>
    </location>
</feature>
<dbReference type="EC" id="2.7.1.30" evidence="10"/>
<dbReference type="EMBL" id="JACCBA010000001">
    <property type="protein sequence ID" value="NYD52060.1"/>
    <property type="molecule type" value="Genomic_DNA"/>
</dbReference>
<evidence type="ECO:0000259" key="12">
    <source>
        <dbReference type="Pfam" id="PF00370"/>
    </source>
</evidence>
<feature type="binding site" evidence="10">
    <location>
        <position position="319"/>
    </location>
    <ligand>
        <name>ATP</name>
        <dbReference type="ChEBI" id="CHEBI:30616"/>
    </ligand>
</feature>
<evidence type="ECO:0000256" key="8">
    <source>
        <dbReference type="ARBA" id="ARBA00052101"/>
    </source>
</evidence>
<reference evidence="14 15" key="1">
    <citation type="submission" date="2020-07" db="EMBL/GenBank/DDBJ databases">
        <title>Sequencing the genomes of 1000 actinobacteria strains.</title>
        <authorList>
            <person name="Klenk H.-P."/>
        </authorList>
    </citation>
    <scope>NUCLEOTIDE SEQUENCE [LARGE SCALE GENOMIC DNA]</scope>
    <source>
        <strain evidence="14 15">DSM 40398</strain>
    </source>
</reference>
<feature type="binding site" evidence="10">
    <location>
        <position position="12"/>
    </location>
    <ligand>
        <name>ATP</name>
        <dbReference type="ChEBI" id="CHEBI:30616"/>
    </ligand>
</feature>
<dbReference type="GO" id="GO:0005524">
    <property type="term" value="F:ATP binding"/>
    <property type="evidence" value="ECO:0007669"/>
    <property type="project" value="UniProtKB-UniRule"/>
</dbReference>
<evidence type="ECO:0000256" key="9">
    <source>
        <dbReference type="ARBA" id="ARBA00054633"/>
    </source>
</evidence>
<accession>A0A7Y9JK83</accession>
<comment type="similarity">
    <text evidence="2 10 11">Belongs to the FGGY kinase family.</text>
</comment>
<dbReference type="NCBIfam" id="NF000756">
    <property type="entry name" value="PRK00047.1"/>
    <property type="match status" value="1"/>
</dbReference>
<dbReference type="GO" id="GO:0006072">
    <property type="term" value="P:glycerol-3-phosphate metabolic process"/>
    <property type="evidence" value="ECO:0007669"/>
    <property type="project" value="InterPro"/>
</dbReference>
<keyword evidence="6 10" id="KW-0319">Glycerol metabolism</keyword>
<dbReference type="CDD" id="cd07769">
    <property type="entry name" value="ASKHA_NBD_FGGY_GK"/>
    <property type="match status" value="1"/>
</dbReference>
<dbReference type="FunFam" id="3.30.420.40:FF:000008">
    <property type="entry name" value="Glycerol kinase"/>
    <property type="match status" value="1"/>
</dbReference>
<dbReference type="InterPro" id="IPR018485">
    <property type="entry name" value="FGGY_C"/>
</dbReference>
<feature type="binding site" evidence="10">
    <location>
        <position position="14"/>
    </location>
    <ligand>
        <name>ATP</name>
        <dbReference type="ChEBI" id="CHEBI:30616"/>
    </ligand>
</feature>
<feature type="binding site" evidence="10">
    <location>
        <position position="83"/>
    </location>
    <ligand>
        <name>sn-glycerol 3-phosphate</name>
        <dbReference type="ChEBI" id="CHEBI:57597"/>
    </ligand>
</feature>
<feature type="domain" description="Carbohydrate kinase FGGY N-terminal" evidence="12">
    <location>
        <begin position="6"/>
        <end position="256"/>
    </location>
</feature>
<dbReference type="HAMAP" id="MF_00186">
    <property type="entry name" value="Glycerol_kin"/>
    <property type="match status" value="1"/>
</dbReference>
<feature type="binding site" evidence="10">
    <location>
        <position position="315"/>
    </location>
    <ligand>
        <name>ADP</name>
        <dbReference type="ChEBI" id="CHEBI:456216"/>
    </ligand>
</feature>
<dbReference type="InterPro" id="IPR005999">
    <property type="entry name" value="Glycerol_kin"/>
</dbReference>
<comment type="function">
    <text evidence="9 10">Key enzyme in the regulation of glycerol uptake and metabolism. Catalyzes the phosphorylation of glycerol to yield sn-glycerol 3-phosphate.</text>
</comment>
<feature type="binding site" evidence="10">
    <location>
        <position position="271"/>
    </location>
    <ligand>
        <name>ATP</name>
        <dbReference type="ChEBI" id="CHEBI:30616"/>
    </ligand>
</feature>
<gene>
    <name evidence="10" type="primary">glpK</name>
    <name evidence="14" type="ORF">BJY14_008043</name>
</gene>
<keyword evidence="3 10" id="KW-0808">Transferase</keyword>
<comment type="caution">
    <text evidence="14">The sequence shown here is derived from an EMBL/GenBank/DDBJ whole genome shotgun (WGS) entry which is preliminary data.</text>
</comment>
<keyword evidence="5 10" id="KW-0418">Kinase</keyword>
<feature type="binding site" evidence="10">
    <location>
        <position position="249"/>
    </location>
    <ligand>
        <name>glycerol</name>
        <dbReference type="ChEBI" id="CHEBI:17754"/>
    </ligand>
</feature>
<evidence type="ECO:0000259" key="13">
    <source>
        <dbReference type="Pfam" id="PF02782"/>
    </source>
</evidence>
<dbReference type="SUPFAM" id="SSF53067">
    <property type="entry name" value="Actin-like ATPase domain"/>
    <property type="match status" value="2"/>
</dbReference>
<evidence type="ECO:0000256" key="10">
    <source>
        <dbReference type="HAMAP-Rule" id="MF_00186"/>
    </source>
</evidence>
<comment type="pathway">
    <text evidence="1 10">Polyol metabolism; glycerol degradation via glycerol kinase pathway; sn-glycerol 3-phosphate from glycerol: step 1/1.</text>
</comment>
<feature type="binding site" evidence="10">
    <location>
        <position position="16"/>
    </location>
    <ligand>
        <name>ADP</name>
        <dbReference type="ChEBI" id="CHEBI:456216"/>
    </ligand>
</feature>
<feature type="binding site" evidence="10">
    <location>
        <position position="13"/>
    </location>
    <ligand>
        <name>ATP</name>
        <dbReference type="ChEBI" id="CHEBI:30616"/>
    </ligand>
</feature>
<keyword evidence="4 10" id="KW-0547">Nucleotide-binding</keyword>
<feature type="binding site" evidence="10">
    <location>
        <position position="420"/>
    </location>
    <ligand>
        <name>ADP</name>
        <dbReference type="ChEBI" id="CHEBI:456216"/>
    </ligand>
</feature>
<protein>
    <recommendedName>
        <fullName evidence="10">Glycerol kinase</fullName>
        <ecNumber evidence="10">2.7.1.30</ecNumber>
    </recommendedName>
    <alternativeName>
        <fullName evidence="10">ATP:glycerol 3-phosphotransferase</fullName>
    </alternativeName>
    <alternativeName>
        <fullName evidence="10">Glycerokinase</fullName>
        <shortName evidence="10">GK</shortName>
    </alternativeName>
</protein>
<feature type="binding site" evidence="10">
    <location>
        <position position="12"/>
    </location>
    <ligand>
        <name>sn-glycerol 3-phosphate</name>
        <dbReference type="ChEBI" id="CHEBI:57597"/>
    </ligand>
</feature>
<dbReference type="PANTHER" id="PTHR10196:SF69">
    <property type="entry name" value="GLYCEROL KINASE"/>
    <property type="match status" value="1"/>
</dbReference>
<evidence type="ECO:0000256" key="3">
    <source>
        <dbReference type="ARBA" id="ARBA00022679"/>
    </source>
</evidence>
<dbReference type="InterPro" id="IPR043129">
    <property type="entry name" value="ATPase_NBD"/>
</dbReference>
<feature type="binding site" evidence="10">
    <location>
        <position position="416"/>
    </location>
    <ligand>
        <name>ATP</name>
        <dbReference type="ChEBI" id="CHEBI:30616"/>
    </ligand>
</feature>
<evidence type="ECO:0000313" key="15">
    <source>
        <dbReference type="Proteomes" id="UP000529783"/>
    </source>
</evidence>
<comment type="catalytic activity">
    <reaction evidence="8 10">
        <text>glycerol + ATP = sn-glycerol 3-phosphate + ADP + H(+)</text>
        <dbReference type="Rhea" id="RHEA:21644"/>
        <dbReference type="ChEBI" id="CHEBI:15378"/>
        <dbReference type="ChEBI" id="CHEBI:17754"/>
        <dbReference type="ChEBI" id="CHEBI:30616"/>
        <dbReference type="ChEBI" id="CHEBI:57597"/>
        <dbReference type="ChEBI" id="CHEBI:456216"/>
        <dbReference type="EC" id="2.7.1.30"/>
    </reaction>
</comment>
<dbReference type="UniPathway" id="UPA00618">
    <property type="reaction ID" value="UER00672"/>
</dbReference>
<evidence type="ECO:0000256" key="1">
    <source>
        <dbReference type="ARBA" id="ARBA00005190"/>
    </source>
</evidence>
<feature type="binding site" evidence="10">
    <location>
        <position position="82"/>
    </location>
    <ligand>
        <name>sn-glycerol 3-phosphate</name>
        <dbReference type="ChEBI" id="CHEBI:57597"/>
    </ligand>
</feature>
<dbReference type="GO" id="GO:0019563">
    <property type="term" value="P:glycerol catabolic process"/>
    <property type="evidence" value="ECO:0007669"/>
    <property type="project" value="UniProtKB-UniRule"/>
</dbReference>
<feature type="binding site" evidence="10">
    <location>
        <position position="12"/>
    </location>
    <ligand>
        <name>ADP</name>
        <dbReference type="ChEBI" id="CHEBI:456216"/>
    </ligand>
</feature>
<feature type="binding site" evidence="10">
    <location>
        <position position="271"/>
    </location>
    <ligand>
        <name>ADP</name>
        <dbReference type="ChEBI" id="CHEBI:456216"/>
    </ligand>
</feature>
<evidence type="ECO:0000256" key="2">
    <source>
        <dbReference type="ARBA" id="ARBA00009156"/>
    </source>
</evidence>
<evidence type="ECO:0000256" key="6">
    <source>
        <dbReference type="ARBA" id="ARBA00022798"/>
    </source>
</evidence>
<dbReference type="PANTHER" id="PTHR10196">
    <property type="entry name" value="SUGAR KINASE"/>
    <property type="match status" value="1"/>
</dbReference>
<dbReference type="Proteomes" id="UP000529783">
    <property type="component" value="Unassembled WGS sequence"/>
</dbReference>
<comment type="activity regulation">
    <text evidence="10">Inhibited by fructose 1,6-bisphosphate (FBP).</text>
</comment>
<dbReference type="PIRSF" id="PIRSF000538">
    <property type="entry name" value="GlpK"/>
    <property type="match status" value="1"/>
</dbReference>
<keyword evidence="7 10" id="KW-0067">ATP-binding</keyword>
<dbReference type="Pfam" id="PF00370">
    <property type="entry name" value="FGGY_N"/>
    <property type="match status" value="1"/>
</dbReference>
<evidence type="ECO:0000256" key="7">
    <source>
        <dbReference type="ARBA" id="ARBA00022840"/>
    </source>
</evidence>
<dbReference type="InterPro" id="IPR018483">
    <property type="entry name" value="Carb_kinase_FGGY_CS"/>
</dbReference>
<dbReference type="InterPro" id="IPR018484">
    <property type="entry name" value="FGGY_N"/>
</dbReference>
<feature type="binding site" evidence="10">
    <location>
        <position position="315"/>
    </location>
    <ligand>
        <name>ATP</name>
        <dbReference type="ChEBI" id="CHEBI:30616"/>
    </ligand>
</feature>
<dbReference type="Gene3D" id="3.30.420.40">
    <property type="match status" value="2"/>
</dbReference>
<dbReference type="RefSeq" id="WP_179848323.1">
    <property type="nucleotide sequence ID" value="NZ_JACCBA010000001.1"/>
</dbReference>
<evidence type="ECO:0000256" key="11">
    <source>
        <dbReference type="RuleBase" id="RU003733"/>
    </source>
</evidence>
<proteinExistence type="inferred from homology"/>
<feature type="binding site" evidence="10">
    <location>
        <position position="250"/>
    </location>
    <ligand>
        <name>glycerol</name>
        <dbReference type="ChEBI" id="CHEBI:17754"/>
    </ligand>
</feature>
<name>A0A7Y9JK83_9ACTN</name>
<evidence type="ECO:0000256" key="5">
    <source>
        <dbReference type="ARBA" id="ARBA00022777"/>
    </source>
</evidence>
<dbReference type="GO" id="GO:0005829">
    <property type="term" value="C:cytosol"/>
    <property type="evidence" value="ECO:0007669"/>
    <property type="project" value="TreeGrafter"/>
</dbReference>
<evidence type="ECO:0000256" key="4">
    <source>
        <dbReference type="ARBA" id="ARBA00022741"/>
    </source>
</evidence>
<feature type="binding site" evidence="10">
    <location>
        <position position="134"/>
    </location>
    <ligand>
        <name>sn-glycerol 3-phosphate</name>
        <dbReference type="ChEBI" id="CHEBI:57597"/>
    </ligand>
</feature>
<organism evidence="14 15">
    <name type="scientific">Actinomadura luteofluorescens</name>
    <dbReference type="NCBI Taxonomy" id="46163"/>
    <lineage>
        <taxon>Bacteria</taxon>
        <taxon>Bacillati</taxon>
        <taxon>Actinomycetota</taxon>
        <taxon>Actinomycetes</taxon>
        <taxon>Streptosporangiales</taxon>
        <taxon>Thermomonosporaceae</taxon>
        <taxon>Actinomadura</taxon>
    </lineage>
</organism>
<sequence>MADFVGALDQGTTSTRFMIFDHGGNEIARHQLEHEQILPQAGWVEHDPTEIWERTRSVIQSALTKANLSHGDLAAFGITNQRETTVVWNRRTGRPYYNAIVWQDTRTDRIAAALERDGKGDLIRRKAGLPPATYFSGGKIQWILENVDGVREAAENGDAVFGTTDSWVLWNLTGGTDGGVHVTDPTNASRTMLMDLETLAWDDELLALFGIPRAMLPEIKPSSAPDAYGTTRANGPLGGEVPLTAALGDQQAATVGQVCFSPGEAKNTYGTGNFLLLNTGEELVRSKSGLLTTVCYQFGSEKPVYALEGSIAVTGSAVQWLRDQLGIISGAAQSEALARQVDDNGGVYFVPAFSGLFAPYWRSDARGAIVGLSRFNTNAHLARATLESICYQSRDVVEAMREDSGVSLDVLKVDGGVTANELCMQLQADILGVPVSRPVVAETTALGAAYAAGLAVGFWNTTDELRQNWNEDKRWHPTWNDDQRQQGYAGWKKAVDRTLDWVDLGD</sequence>
<dbReference type="Pfam" id="PF02782">
    <property type="entry name" value="FGGY_C"/>
    <property type="match status" value="1"/>
</dbReference>
<dbReference type="PROSITE" id="PS00445">
    <property type="entry name" value="FGGY_KINASES_2"/>
    <property type="match status" value="1"/>
</dbReference>
<feature type="binding site" evidence="10">
    <location>
        <position position="82"/>
    </location>
    <ligand>
        <name>glycerol</name>
        <dbReference type="ChEBI" id="CHEBI:17754"/>
    </ligand>
</feature>
<feature type="binding site" evidence="10">
    <location>
        <position position="416"/>
    </location>
    <ligand>
        <name>ADP</name>
        <dbReference type="ChEBI" id="CHEBI:456216"/>
    </ligand>
</feature>
<keyword evidence="15" id="KW-1185">Reference proteome</keyword>
<feature type="binding site" evidence="10">
    <location>
        <position position="249"/>
    </location>
    <ligand>
        <name>sn-glycerol 3-phosphate</name>
        <dbReference type="ChEBI" id="CHEBI:57597"/>
    </ligand>
</feature>
<dbReference type="PROSITE" id="PS00933">
    <property type="entry name" value="FGGY_KINASES_1"/>
    <property type="match status" value="1"/>
</dbReference>
<feature type="binding site" evidence="10">
    <location>
        <position position="134"/>
    </location>
    <ligand>
        <name>glycerol</name>
        <dbReference type="ChEBI" id="CHEBI:17754"/>
    </ligand>
</feature>
<feature type="binding site" evidence="10">
    <location>
        <position position="83"/>
    </location>
    <ligand>
        <name>glycerol</name>
        <dbReference type="ChEBI" id="CHEBI:17754"/>
    </ligand>
</feature>
<dbReference type="InterPro" id="IPR000577">
    <property type="entry name" value="Carb_kinase_FGGY"/>
</dbReference>